<keyword evidence="3" id="KW-1185">Reference proteome</keyword>
<comment type="caution">
    <text evidence="2">The sequence shown here is derived from an EMBL/GenBank/DDBJ whole genome shotgun (WGS) entry which is preliminary data.</text>
</comment>
<organism evidence="2 3">
    <name type="scientific">Eumeta variegata</name>
    <name type="common">Bagworm moth</name>
    <name type="synonym">Eumeta japonica</name>
    <dbReference type="NCBI Taxonomy" id="151549"/>
    <lineage>
        <taxon>Eukaryota</taxon>
        <taxon>Metazoa</taxon>
        <taxon>Ecdysozoa</taxon>
        <taxon>Arthropoda</taxon>
        <taxon>Hexapoda</taxon>
        <taxon>Insecta</taxon>
        <taxon>Pterygota</taxon>
        <taxon>Neoptera</taxon>
        <taxon>Endopterygota</taxon>
        <taxon>Lepidoptera</taxon>
        <taxon>Glossata</taxon>
        <taxon>Ditrysia</taxon>
        <taxon>Tineoidea</taxon>
        <taxon>Psychidae</taxon>
        <taxon>Oiketicinae</taxon>
        <taxon>Eumeta</taxon>
    </lineage>
</organism>
<accession>A0A4C1WLQ0</accession>
<evidence type="ECO:0000313" key="3">
    <source>
        <dbReference type="Proteomes" id="UP000299102"/>
    </source>
</evidence>
<name>A0A4C1WLQ0_EUMVA</name>
<gene>
    <name evidence="2" type="ORF">EVAR_80038_1</name>
</gene>
<evidence type="ECO:0000256" key="1">
    <source>
        <dbReference type="SAM" id="MobiDB-lite"/>
    </source>
</evidence>
<protein>
    <submittedName>
        <fullName evidence="2">Uncharacterized protein</fullName>
    </submittedName>
</protein>
<proteinExistence type="predicted"/>
<feature type="region of interest" description="Disordered" evidence="1">
    <location>
        <begin position="1"/>
        <end position="30"/>
    </location>
</feature>
<evidence type="ECO:0000313" key="2">
    <source>
        <dbReference type="EMBL" id="GBP51943.1"/>
    </source>
</evidence>
<reference evidence="2 3" key="1">
    <citation type="journal article" date="2019" name="Commun. Biol.">
        <title>The bagworm genome reveals a unique fibroin gene that provides high tensile strength.</title>
        <authorList>
            <person name="Kono N."/>
            <person name="Nakamura H."/>
            <person name="Ohtoshi R."/>
            <person name="Tomita M."/>
            <person name="Numata K."/>
            <person name="Arakawa K."/>
        </authorList>
    </citation>
    <scope>NUCLEOTIDE SEQUENCE [LARGE SCALE GENOMIC DNA]</scope>
</reference>
<dbReference type="EMBL" id="BGZK01000592">
    <property type="protein sequence ID" value="GBP51943.1"/>
    <property type="molecule type" value="Genomic_DNA"/>
</dbReference>
<sequence>MPGVFSSGIQSRRSSGDDPISEVQIEEFPSESEIKRSCQWVHRHHPPPSRPSLGVMMKWCVAAPSGSEKLDDGEPRRSKKTTTITHPICGRTVTTAAVLGF</sequence>
<dbReference type="AlphaFoldDB" id="A0A4C1WLQ0"/>
<dbReference type="Proteomes" id="UP000299102">
    <property type="component" value="Unassembled WGS sequence"/>
</dbReference>